<gene>
    <name evidence="1" type="ORF">GCM10008013_21540</name>
</gene>
<protein>
    <submittedName>
        <fullName evidence="1">Uncharacterized protein</fullName>
    </submittedName>
</protein>
<dbReference type="EMBL" id="BMFT01000001">
    <property type="protein sequence ID" value="GGH22840.1"/>
    <property type="molecule type" value="Genomic_DNA"/>
</dbReference>
<evidence type="ECO:0000313" key="1">
    <source>
        <dbReference type="EMBL" id="GGH22840.1"/>
    </source>
</evidence>
<dbReference type="Proteomes" id="UP000659344">
    <property type="component" value="Unassembled WGS sequence"/>
</dbReference>
<comment type="caution">
    <text evidence="1">The sequence shown here is derived from an EMBL/GenBank/DDBJ whole genome shotgun (WGS) entry which is preliminary data.</text>
</comment>
<dbReference type="RefSeq" id="WP_188538520.1">
    <property type="nucleotide sequence ID" value="NZ_BMFT01000001.1"/>
</dbReference>
<sequence length="109" mass="11695">MAILLPQQFFNIGPNVDKSYYEDLRGGANATVTVNNLGLYPIDLVITRVNAPVITYAIPAGTSLTLAVDLLLVAALLTGAGATFGDIQIATSDFYSVKASNRYLYLHPF</sequence>
<reference evidence="2" key="1">
    <citation type="journal article" date="2019" name="Int. J. Syst. Evol. Microbiol.">
        <title>The Global Catalogue of Microorganisms (GCM) 10K type strain sequencing project: providing services to taxonomists for standard genome sequencing and annotation.</title>
        <authorList>
            <consortium name="The Broad Institute Genomics Platform"/>
            <consortium name="The Broad Institute Genome Sequencing Center for Infectious Disease"/>
            <person name="Wu L."/>
            <person name="Ma J."/>
        </authorList>
    </citation>
    <scope>NUCLEOTIDE SEQUENCE [LARGE SCALE GENOMIC DNA]</scope>
    <source>
        <strain evidence="2">CGMCC 1.12769</strain>
    </source>
</reference>
<accession>A0ABQ1YFN1</accession>
<name>A0ABQ1YFN1_9BACL</name>
<organism evidence="1 2">
    <name type="scientific">Paenibacillus segetis</name>
    <dbReference type="NCBI Taxonomy" id="1325360"/>
    <lineage>
        <taxon>Bacteria</taxon>
        <taxon>Bacillati</taxon>
        <taxon>Bacillota</taxon>
        <taxon>Bacilli</taxon>
        <taxon>Bacillales</taxon>
        <taxon>Paenibacillaceae</taxon>
        <taxon>Paenibacillus</taxon>
    </lineage>
</organism>
<evidence type="ECO:0000313" key="2">
    <source>
        <dbReference type="Proteomes" id="UP000659344"/>
    </source>
</evidence>
<proteinExistence type="predicted"/>
<keyword evidence="2" id="KW-1185">Reference proteome</keyword>